<keyword evidence="3" id="KW-1185">Reference proteome</keyword>
<name>F8Q0Y9_SERL3</name>
<dbReference type="AlphaFoldDB" id="F8Q0Y9"/>
<evidence type="ECO:0000313" key="2">
    <source>
        <dbReference type="EMBL" id="EGN97967.1"/>
    </source>
</evidence>
<gene>
    <name evidence="2" type="ORF">SERLA73DRAFT_109254</name>
</gene>
<feature type="compositionally biased region" description="Low complexity" evidence="1">
    <location>
        <begin position="12"/>
        <end position="23"/>
    </location>
</feature>
<dbReference type="HOGENOM" id="CLU_1807400_0_0_1"/>
<organism evidence="3">
    <name type="scientific">Serpula lacrymans var. lacrymans (strain S7.3)</name>
    <name type="common">Dry rot fungus</name>
    <dbReference type="NCBI Taxonomy" id="936435"/>
    <lineage>
        <taxon>Eukaryota</taxon>
        <taxon>Fungi</taxon>
        <taxon>Dikarya</taxon>
        <taxon>Basidiomycota</taxon>
        <taxon>Agaricomycotina</taxon>
        <taxon>Agaricomycetes</taxon>
        <taxon>Agaricomycetidae</taxon>
        <taxon>Boletales</taxon>
        <taxon>Coniophorineae</taxon>
        <taxon>Serpulaceae</taxon>
        <taxon>Serpula</taxon>
    </lineage>
</organism>
<dbReference type="STRING" id="936435.F8Q0Y9"/>
<accession>F8Q0Y9</accession>
<protein>
    <submittedName>
        <fullName evidence="2">Uncharacterized protein</fullName>
    </submittedName>
</protein>
<reference evidence="3" key="1">
    <citation type="journal article" date="2011" name="Science">
        <title>The plant cell wall-decomposing machinery underlies the functional diversity of forest fungi.</title>
        <authorList>
            <person name="Eastwood D.C."/>
            <person name="Floudas D."/>
            <person name="Binder M."/>
            <person name="Majcherczyk A."/>
            <person name="Schneider P."/>
            <person name="Aerts A."/>
            <person name="Asiegbu F.O."/>
            <person name="Baker S.E."/>
            <person name="Barry K."/>
            <person name="Bendiksby M."/>
            <person name="Blumentritt M."/>
            <person name="Coutinho P.M."/>
            <person name="Cullen D."/>
            <person name="de Vries R.P."/>
            <person name="Gathman A."/>
            <person name="Goodell B."/>
            <person name="Henrissat B."/>
            <person name="Ihrmark K."/>
            <person name="Kauserud H."/>
            <person name="Kohler A."/>
            <person name="LaButti K."/>
            <person name="Lapidus A."/>
            <person name="Lavin J.L."/>
            <person name="Lee Y.-H."/>
            <person name="Lindquist E."/>
            <person name="Lilly W."/>
            <person name="Lucas S."/>
            <person name="Morin E."/>
            <person name="Murat C."/>
            <person name="Oguiza J.A."/>
            <person name="Park J."/>
            <person name="Pisabarro A.G."/>
            <person name="Riley R."/>
            <person name="Rosling A."/>
            <person name="Salamov A."/>
            <person name="Schmidt O."/>
            <person name="Schmutz J."/>
            <person name="Skrede I."/>
            <person name="Stenlid J."/>
            <person name="Wiebenga A."/>
            <person name="Xie X."/>
            <person name="Kuees U."/>
            <person name="Hibbett D.S."/>
            <person name="Hoffmeister D."/>
            <person name="Hoegberg N."/>
            <person name="Martin F."/>
            <person name="Grigoriev I.V."/>
            <person name="Watkinson S.C."/>
        </authorList>
    </citation>
    <scope>NUCLEOTIDE SEQUENCE [LARGE SCALE GENOMIC DNA]</scope>
    <source>
        <strain evidence="3">strain S7.3</strain>
    </source>
</reference>
<evidence type="ECO:0000256" key="1">
    <source>
        <dbReference type="SAM" id="MobiDB-lite"/>
    </source>
</evidence>
<sequence length="143" mass="13620">MQCNQQDTQCKATSSGGLSSAAGGVAASSSSVAAVPATQTFVVASATVSASVSATTSAAASGQNLQTFTGALGGVTAPAVTAGGTGFVVQGSDSFVNLPAALGRPCDIQHNQCADAANSGSASGLTVSQCDQQDTQCKAAGLS</sequence>
<feature type="compositionally biased region" description="Polar residues" evidence="1">
    <location>
        <begin position="1"/>
        <end position="11"/>
    </location>
</feature>
<dbReference type="Proteomes" id="UP000008063">
    <property type="component" value="Unassembled WGS sequence"/>
</dbReference>
<dbReference type="EMBL" id="GL945481">
    <property type="protein sequence ID" value="EGN97967.1"/>
    <property type="molecule type" value="Genomic_DNA"/>
</dbReference>
<dbReference type="InParanoid" id="F8Q0Y9"/>
<proteinExistence type="predicted"/>
<feature type="region of interest" description="Disordered" evidence="1">
    <location>
        <begin position="1"/>
        <end position="23"/>
    </location>
</feature>
<evidence type="ECO:0000313" key="3">
    <source>
        <dbReference type="Proteomes" id="UP000008063"/>
    </source>
</evidence>
<dbReference type="eggNOG" id="ENOG502SBDA">
    <property type="taxonomic scope" value="Eukaryota"/>
</dbReference>